<comment type="similarity">
    <text evidence="1">Belongs to the LysR transcriptional regulatory family.</text>
</comment>
<dbReference type="Gene3D" id="3.40.190.10">
    <property type="entry name" value="Periplasmic binding protein-like II"/>
    <property type="match status" value="2"/>
</dbReference>
<dbReference type="InterPro" id="IPR036390">
    <property type="entry name" value="WH_DNA-bd_sf"/>
</dbReference>
<keyword evidence="8" id="KW-1185">Reference proteome</keyword>
<evidence type="ECO:0000313" key="7">
    <source>
        <dbReference type="EMBL" id="NYH25349.1"/>
    </source>
</evidence>
<reference evidence="8 9" key="1">
    <citation type="submission" date="2020-07" db="EMBL/GenBank/DDBJ databases">
        <title>Exploring microbial biodiversity for novel pathways involved in the catabolism of aromatic compounds derived from lignin.</title>
        <authorList>
            <person name="Elkins J."/>
        </authorList>
    </citation>
    <scope>NUCLEOTIDE SEQUENCE [LARGE SCALE GENOMIC DNA]</scope>
    <source>
        <strain evidence="6 9">H2C3B</strain>
        <strain evidence="7 8">H2C3C</strain>
    </source>
</reference>
<dbReference type="PROSITE" id="PS50931">
    <property type="entry name" value="HTH_LYSR"/>
    <property type="match status" value="1"/>
</dbReference>
<accession>A0A7Y9W8W7</accession>
<dbReference type="InterPro" id="IPR000847">
    <property type="entry name" value="LysR_HTH_N"/>
</dbReference>
<dbReference type="EMBL" id="JACCAS010000002">
    <property type="protein sequence ID" value="NYH25349.1"/>
    <property type="molecule type" value="Genomic_DNA"/>
</dbReference>
<dbReference type="RefSeq" id="WP_179712404.1">
    <property type="nucleotide sequence ID" value="NZ_JACCAS010000002.1"/>
</dbReference>
<dbReference type="SUPFAM" id="SSF46785">
    <property type="entry name" value="Winged helix' DNA-binding domain"/>
    <property type="match status" value="1"/>
</dbReference>
<evidence type="ECO:0000256" key="1">
    <source>
        <dbReference type="ARBA" id="ARBA00009437"/>
    </source>
</evidence>
<dbReference type="Proteomes" id="UP000540929">
    <property type="component" value="Unassembled WGS sequence"/>
</dbReference>
<protein>
    <submittedName>
        <fullName evidence="6">DNA-binding transcriptional LysR family regulator</fullName>
    </submittedName>
</protein>
<evidence type="ECO:0000256" key="3">
    <source>
        <dbReference type="ARBA" id="ARBA00023125"/>
    </source>
</evidence>
<feature type="domain" description="HTH lysR-type" evidence="5">
    <location>
        <begin position="6"/>
        <end position="63"/>
    </location>
</feature>
<keyword evidence="3 6" id="KW-0238">DNA-binding</keyword>
<dbReference type="Pfam" id="PF00126">
    <property type="entry name" value="HTH_1"/>
    <property type="match status" value="1"/>
</dbReference>
<dbReference type="PANTHER" id="PTHR30579:SF7">
    <property type="entry name" value="HTH-TYPE TRANSCRIPTIONAL REGULATOR LRHA-RELATED"/>
    <property type="match status" value="1"/>
</dbReference>
<dbReference type="SUPFAM" id="SSF53850">
    <property type="entry name" value="Periplasmic binding protein-like II"/>
    <property type="match status" value="1"/>
</dbReference>
<dbReference type="AlphaFoldDB" id="A0A7Y9W8W7"/>
<evidence type="ECO:0000313" key="8">
    <source>
        <dbReference type="Proteomes" id="UP000540929"/>
    </source>
</evidence>
<dbReference type="InterPro" id="IPR036388">
    <property type="entry name" value="WH-like_DNA-bd_sf"/>
</dbReference>
<proteinExistence type="inferred from homology"/>
<dbReference type="Pfam" id="PF03466">
    <property type="entry name" value="LysR_substrate"/>
    <property type="match status" value="1"/>
</dbReference>
<dbReference type="GO" id="GO:0003700">
    <property type="term" value="F:DNA-binding transcription factor activity"/>
    <property type="evidence" value="ECO:0007669"/>
    <property type="project" value="InterPro"/>
</dbReference>
<evidence type="ECO:0000256" key="2">
    <source>
        <dbReference type="ARBA" id="ARBA00023015"/>
    </source>
</evidence>
<dbReference type="Gene3D" id="1.10.10.10">
    <property type="entry name" value="Winged helix-like DNA-binding domain superfamily/Winged helix DNA-binding domain"/>
    <property type="match status" value="1"/>
</dbReference>
<dbReference type="PANTHER" id="PTHR30579">
    <property type="entry name" value="TRANSCRIPTIONAL REGULATOR"/>
    <property type="match status" value="1"/>
</dbReference>
<name>A0A7Y9W8W7_9BURK</name>
<dbReference type="EMBL" id="JACCAU010000001">
    <property type="protein sequence ID" value="NYH16217.1"/>
    <property type="molecule type" value="Genomic_DNA"/>
</dbReference>
<keyword evidence="2" id="KW-0805">Transcription regulation</keyword>
<evidence type="ECO:0000313" key="9">
    <source>
        <dbReference type="Proteomes" id="UP000572540"/>
    </source>
</evidence>
<evidence type="ECO:0000313" key="6">
    <source>
        <dbReference type="EMBL" id="NYH16217.1"/>
    </source>
</evidence>
<dbReference type="InterPro" id="IPR050176">
    <property type="entry name" value="LTTR"/>
</dbReference>
<dbReference type="Proteomes" id="UP000572540">
    <property type="component" value="Unassembled WGS sequence"/>
</dbReference>
<organism evidence="6 9">
    <name type="scientific">Paraburkholderia bryophila</name>
    <dbReference type="NCBI Taxonomy" id="420952"/>
    <lineage>
        <taxon>Bacteria</taxon>
        <taxon>Pseudomonadati</taxon>
        <taxon>Pseudomonadota</taxon>
        <taxon>Betaproteobacteria</taxon>
        <taxon>Burkholderiales</taxon>
        <taxon>Burkholderiaceae</taxon>
        <taxon>Paraburkholderia</taxon>
    </lineage>
</organism>
<dbReference type="InterPro" id="IPR005119">
    <property type="entry name" value="LysR_subst-bd"/>
</dbReference>
<evidence type="ECO:0000256" key="4">
    <source>
        <dbReference type="ARBA" id="ARBA00023163"/>
    </source>
</evidence>
<sequence length="296" mass="32016">MNRINLDMDVLRTLVTAQQLGSFNRAADRLGRSQSAVSQQLRKIEEIVGEALFQKQGRGLALTPAGDVMLAYARRILELNDEAVSAVRGFAIDGLVRIGLPADFAETWLPTVLGRFKRAHPAVRIEAVVEGNRRLLERLDKGELDLVLSLGQETRADAEPVGAVDLVWIGPASEERLWARDEPIPLVLFEAPCFFRQRALEALDKAGLPWRIAFTSPSLPGLWAAVEAGLGVTLRTAAGLPAKLQVVGDALALPIVRAPTLQVSLHDGTRTLEPAVARLKDIIAETIAGNLPVANA</sequence>
<keyword evidence="4" id="KW-0804">Transcription</keyword>
<dbReference type="GO" id="GO:0003677">
    <property type="term" value="F:DNA binding"/>
    <property type="evidence" value="ECO:0007669"/>
    <property type="project" value="UniProtKB-KW"/>
</dbReference>
<evidence type="ECO:0000259" key="5">
    <source>
        <dbReference type="PROSITE" id="PS50931"/>
    </source>
</evidence>
<comment type="caution">
    <text evidence="6">The sequence shown here is derived from an EMBL/GenBank/DDBJ whole genome shotgun (WGS) entry which is preliminary data.</text>
</comment>
<gene>
    <name evidence="7" type="ORF">GGD40_004920</name>
    <name evidence="6" type="ORF">GGD41_003445</name>
</gene>
<dbReference type="PRINTS" id="PR00039">
    <property type="entry name" value="HTHLYSR"/>
</dbReference>